<dbReference type="PANTHER" id="PTHR11439">
    <property type="entry name" value="GAG-POL-RELATED RETROTRANSPOSON"/>
    <property type="match status" value="1"/>
</dbReference>
<feature type="domain" description="GAG-pre-integrase" evidence="1">
    <location>
        <begin position="137"/>
        <end position="191"/>
    </location>
</feature>
<sequence length="661" mass="76530">MPLPERVGLLNAKSIDIPMDPNVKLLHRGHAQIVGYSNVVGVGSPNDKQSIFGKPDILERKKYNVVSRSNAKAKYKAMALLWNVASNSIFHERTKRFEVDCDFIREKIESGEITTNIFTLQDLSLGQTICIECESHGLYYLSTPPKACFVTNSPLTIHAQLGHPTLSKLQKLVSNLSKLSSLHCESCQLEKYTRSSSPKRVNKRVSSPFALVHSNVWDPFHNITTCGSKYYHFFYDFMRCKWLILMRNKYELFTIFEQFYHEIKNQFGVSSCSLSSDNALFGIQRHYPPNIIARTLQQNEVVECKNCHLIGIIQTLLIHNHVPFYFWGDHKPSEAYQNMAYQAMTNEMYALQSSANWWLRVTLIYLAGLHILSHLWEKWLLFDSSFLLQPFAIGLCSNWTIKMFSYMVIFRRKYTSSNHHGLLLKGSPIPWFVGFIVSPYTSFDKFCIVLQQFVKLTTLFSIVIRHKDAFPRRKYDLDILEEIGLMNAKFVDTPMDPNFLNSPCQDHWDAMIWILKYIKSSLGKGLIYEVRSHAQIVCYLDADWASSSSDRQSTTGYNRDLVLKLNIESWHELIWLKQLPKELQFEHNIQMKLICDNQAASHIASNHVFMKTKHIERRSRDIISFVNSRDQLVDVFTNSLRGLKISYIYNKLGAYDLYAPA</sequence>
<evidence type="ECO:0000313" key="2">
    <source>
        <dbReference type="EMBL" id="RDX62582.1"/>
    </source>
</evidence>
<dbReference type="Proteomes" id="UP000257109">
    <property type="component" value="Unassembled WGS sequence"/>
</dbReference>
<dbReference type="PANTHER" id="PTHR11439:SF484">
    <property type="entry name" value="REVERSE TRANSCRIPTASE TY1_COPIA-TYPE DOMAIN-CONTAINING PROTEIN"/>
    <property type="match status" value="1"/>
</dbReference>
<keyword evidence="3" id="KW-1185">Reference proteome</keyword>
<reference evidence="2" key="1">
    <citation type="submission" date="2018-05" db="EMBL/GenBank/DDBJ databases">
        <title>Draft genome of Mucuna pruriens seed.</title>
        <authorList>
            <person name="Nnadi N.E."/>
            <person name="Vos R."/>
            <person name="Hasami M.H."/>
            <person name="Devisetty U.K."/>
            <person name="Aguiy J.C."/>
        </authorList>
    </citation>
    <scope>NUCLEOTIDE SEQUENCE [LARGE SCALE GENOMIC DNA]</scope>
    <source>
        <strain evidence="2">JCA_2017</strain>
    </source>
</reference>
<dbReference type="InterPro" id="IPR025724">
    <property type="entry name" value="GAG-pre-integrase_dom"/>
</dbReference>
<dbReference type="EMBL" id="QJKJ01015402">
    <property type="protein sequence ID" value="RDX62582.1"/>
    <property type="molecule type" value="Genomic_DNA"/>
</dbReference>
<dbReference type="AlphaFoldDB" id="A0A371E973"/>
<name>A0A371E973_MUCPR</name>
<gene>
    <name evidence="2" type="ORF">CR513_59068</name>
</gene>
<evidence type="ECO:0000313" key="3">
    <source>
        <dbReference type="Proteomes" id="UP000257109"/>
    </source>
</evidence>
<dbReference type="CDD" id="cd09272">
    <property type="entry name" value="RNase_HI_RT_Ty1"/>
    <property type="match status" value="1"/>
</dbReference>
<dbReference type="Pfam" id="PF13976">
    <property type="entry name" value="gag_pre-integrs"/>
    <property type="match status" value="1"/>
</dbReference>
<evidence type="ECO:0000259" key="1">
    <source>
        <dbReference type="Pfam" id="PF13976"/>
    </source>
</evidence>
<feature type="non-terminal residue" evidence="2">
    <location>
        <position position="1"/>
    </location>
</feature>
<comment type="caution">
    <text evidence="2">The sequence shown here is derived from an EMBL/GenBank/DDBJ whole genome shotgun (WGS) entry which is preliminary data.</text>
</comment>
<proteinExistence type="predicted"/>
<dbReference type="InterPro" id="IPR012337">
    <property type="entry name" value="RNaseH-like_sf"/>
</dbReference>
<dbReference type="SUPFAM" id="SSF53098">
    <property type="entry name" value="Ribonuclease H-like"/>
    <property type="match status" value="1"/>
</dbReference>
<accession>A0A371E973</accession>
<protein>
    <recommendedName>
        <fullName evidence="1">GAG-pre-integrase domain-containing protein</fullName>
    </recommendedName>
</protein>
<organism evidence="2 3">
    <name type="scientific">Mucuna pruriens</name>
    <name type="common">Velvet bean</name>
    <name type="synonym">Dolichos pruriens</name>
    <dbReference type="NCBI Taxonomy" id="157652"/>
    <lineage>
        <taxon>Eukaryota</taxon>
        <taxon>Viridiplantae</taxon>
        <taxon>Streptophyta</taxon>
        <taxon>Embryophyta</taxon>
        <taxon>Tracheophyta</taxon>
        <taxon>Spermatophyta</taxon>
        <taxon>Magnoliopsida</taxon>
        <taxon>eudicotyledons</taxon>
        <taxon>Gunneridae</taxon>
        <taxon>Pentapetalae</taxon>
        <taxon>rosids</taxon>
        <taxon>fabids</taxon>
        <taxon>Fabales</taxon>
        <taxon>Fabaceae</taxon>
        <taxon>Papilionoideae</taxon>
        <taxon>50 kb inversion clade</taxon>
        <taxon>NPAAA clade</taxon>
        <taxon>indigoferoid/millettioid clade</taxon>
        <taxon>Phaseoleae</taxon>
        <taxon>Mucuna</taxon>
    </lineage>
</organism>